<evidence type="ECO:0000256" key="2">
    <source>
        <dbReference type="ARBA" id="ARBA00022741"/>
    </source>
</evidence>
<dbReference type="RefSeq" id="WP_373365385.1">
    <property type="nucleotide sequence ID" value="NZ_PGLV01000001.1"/>
</dbReference>
<dbReference type="GO" id="GO:0005524">
    <property type="term" value="F:ATP binding"/>
    <property type="evidence" value="ECO:0007669"/>
    <property type="project" value="UniProtKB-UniRule"/>
</dbReference>
<dbReference type="AlphaFoldDB" id="A0A2S5CWV7"/>
<evidence type="ECO:0000256" key="7">
    <source>
        <dbReference type="SAM" id="MobiDB-lite"/>
    </source>
</evidence>
<evidence type="ECO:0000256" key="6">
    <source>
        <dbReference type="PROSITE-ProRule" id="PRU00289"/>
    </source>
</evidence>
<dbReference type="InterPro" id="IPR003593">
    <property type="entry name" value="AAA+_ATPase"/>
</dbReference>
<evidence type="ECO:0000259" key="8">
    <source>
        <dbReference type="PROSITE" id="PS50901"/>
    </source>
</evidence>
<dbReference type="PANTHER" id="PTHR22683">
    <property type="entry name" value="SPORULATION PROTEIN RELATED"/>
    <property type="match status" value="1"/>
</dbReference>
<keyword evidence="3" id="KW-0159">Chromosome partition</keyword>
<dbReference type="InterPro" id="IPR027417">
    <property type="entry name" value="P-loop_NTPase"/>
</dbReference>
<dbReference type="Pfam" id="PF09397">
    <property type="entry name" value="FtsK_gamma"/>
    <property type="match status" value="1"/>
</dbReference>
<evidence type="ECO:0000256" key="5">
    <source>
        <dbReference type="ARBA" id="ARBA00023125"/>
    </source>
</evidence>
<organism evidence="9 10">
    <name type="scientific">Lysinibacillus sphaericus</name>
    <name type="common">Bacillus sphaericus</name>
    <dbReference type="NCBI Taxonomy" id="1421"/>
    <lineage>
        <taxon>Bacteria</taxon>
        <taxon>Bacillati</taxon>
        <taxon>Bacillota</taxon>
        <taxon>Bacilli</taxon>
        <taxon>Bacillales</taxon>
        <taxon>Bacillaceae</taxon>
        <taxon>Lysinibacillus</taxon>
    </lineage>
</organism>
<dbReference type="InterPro" id="IPR002543">
    <property type="entry name" value="FtsK_dom"/>
</dbReference>
<dbReference type="InterPro" id="IPR036388">
    <property type="entry name" value="WH-like_DNA-bd_sf"/>
</dbReference>
<dbReference type="EMBL" id="PGLV01000001">
    <property type="protein sequence ID" value="POZ55294.1"/>
    <property type="molecule type" value="Genomic_DNA"/>
</dbReference>
<comment type="caution">
    <text evidence="9">The sequence shown here is derived from an EMBL/GenBank/DDBJ whole genome shotgun (WGS) entry which is preliminary data.</text>
</comment>
<dbReference type="Pfam" id="PF17854">
    <property type="entry name" value="FtsK_alpha"/>
    <property type="match status" value="1"/>
</dbReference>
<reference evidence="9 10" key="1">
    <citation type="submission" date="2017-11" db="EMBL/GenBank/DDBJ databases">
        <title>Genome sequence of Lysinibacillus sphaericus, a lignin-degrading bacteria isolated from municipal solid waste soil.</title>
        <authorList>
            <person name="Persinoti G.F."/>
            <person name="Paixao D.A."/>
            <person name="Bugg T.D."/>
            <person name="Squina F.M."/>
        </authorList>
    </citation>
    <scope>NUCLEOTIDE SEQUENCE [LARGE SCALE GENOMIC DNA]</scope>
    <source>
        <strain evidence="9 10">A1</strain>
    </source>
</reference>
<dbReference type="Gene3D" id="3.40.50.300">
    <property type="entry name" value="P-loop containing nucleotide triphosphate hydrolases"/>
    <property type="match status" value="1"/>
</dbReference>
<evidence type="ECO:0000256" key="4">
    <source>
        <dbReference type="ARBA" id="ARBA00022840"/>
    </source>
</evidence>
<dbReference type="PROSITE" id="PS50901">
    <property type="entry name" value="FTSK"/>
    <property type="match status" value="1"/>
</dbReference>
<dbReference type="GO" id="GO:0003677">
    <property type="term" value="F:DNA binding"/>
    <property type="evidence" value="ECO:0007669"/>
    <property type="project" value="UniProtKB-KW"/>
</dbReference>
<dbReference type="SMART" id="SM00382">
    <property type="entry name" value="AAA"/>
    <property type="match status" value="1"/>
</dbReference>
<dbReference type="PANTHER" id="PTHR22683:SF42">
    <property type="entry name" value="DNA TRANSLOCASE SFTA"/>
    <property type="match status" value="1"/>
</dbReference>
<evidence type="ECO:0000256" key="3">
    <source>
        <dbReference type="ARBA" id="ARBA00022829"/>
    </source>
</evidence>
<dbReference type="Pfam" id="PF01580">
    <property type="entry name" value="FtsK_SpoIIIE"/>
    <property type="match status" value="1"/>
</dbReference>
<dbReference type="InterPro" id="IPR036390">
    <property type="entry name" value="WH_DNA-bd_sf"/>
</dbReference>
<dbReference type="Proteomes" id="UP000237319">
    <property type="component" value="Unassembled WGS sequence"/>
</dbReference>
<keyword evidence="5" id="KW-0238">DNA-binding</keyword>
<feature type="compositionally biased region" description="Polar residues" evidence="7">
    <location>
        <begin position="155"/>
        <end position="165"/>
    </location>
</feature>
<dbReference type="Gene3D" id="3.30.980.40">
    <property type="match status" value="1"/>
</dbReference>
<dbReference type="Gene3D" id="1.10.10.10">
    <property type="entry name" value="Winged helix-like DNA-binding domain superfamily/Winged helix DNA-binding domain"/>
    <property type="match status" value="1"/>
</dbReference>
<protein>
    <submittedName>
        <fullName evidence="9">DNA translocase SftA</fullName>
    </submittedName>
</protein>
<evidence type="ECO:0000313" key="9">
    <source>
        <dbReference type="EMBL" id="POZ55294.1"/>
    </source>
</evidence>
<feature type="domain" description="FtsK" evidence="8">
    <location>
        <begin position="834"/>
        <end position="1026"/>
    </location>
</feature>
<keyword evidence="2 6" id="KW-0547">Nucleotide-binding</keyword>
<dbReference type="InterPro" id="IPR041027">
    <property type="entry name" value="FtsK_alpha"/>
</dbReference>
<sequence length="1167" mass="130457">MNWFKRKLDKILNRDDYEYEEYYEEYEEQPEHQQPIKETQAPTQKAFRFPLIDDEPEIAQPSSQSKEMFNQMDDVYGQIEDLSLPKHLNHQVVDSRVYDIEVSGIRDLLENRSKRTGRTTISRVQPKQEYPTKASMVFRDAQIEAAPVLKEPQAKQENTVESTPQNRKRFVPTDVPSPVYGFAKPSPIEQLLNKRKEEHEAEKPSIAMIAKEATTNKPIENILEEKEPTITPNDLHEQLEISSLKEVPKHSSGFEDVEVTEHSQAIIDANGKATSKQPIIFEEVEVTESSKVAFEANTDAIPKQPITFEEVAITEQSELTDKAEKELPIPQTTSFAVNFEAQIKDAVQQELAVEQLSADQSEIHVKEVVVEQLQIENSTIHIGEVTVVQPSNEENEQQVVEESSVKQEKSRIPFNVLMLKTDKEKWRISQQLKSKVPATTEKIQNEIAVTSDDDKIDDGALSEHVTTSSIETSSQEPFAKMTQSNNNPVITMSPVATMTRMPTEKQSSEADTLEVKPVSPIVTNEIRQAEQSASEADNLEGNLVSPIITNEIRQAEQLAIEVDTLEENPVSPIIPNEMRQAEQPASEADNLEGNLVSPIITNEIQQAEQTVIEVDTLEENLTPSFVANDLHQAEQTAITVDANEEISATLLVGTDLLHEKTIQKSNDNQNIIEEKLNDTLEILNIEPEKEIKPQKPIHVYQKPTDEFLEPPEEKTQDTEWMEQQGDTLVEALSYFQVSAQIESIMQGPAVTQFEITVSHGTKVSKIRNLADDLKLALAAKDIRIQAPIPGKSSIGIEIPNRVSRAVRLSEVTNSASFLDSDSPLEAALGLDLTGKPVTIDLRKMPHGLIAGATGSGKSVCINSILVSLLYKAAPHELKLMLIDPKMVELAPFNHIPHLVSPVITDVKAATAALKWAVEEMERRYQLFAHAGARDITRYNALADKNNEHSLKLPYILIVIDELADLMMMSPADVEEAICRIAQKARACGIHLIVATQRPSVDVITGLIKSNIPTRIAFAVSSQIDSRTILDGQGAERLLGRGDMLYLGNGMSAPVRLQGTFVTDDEIEAIIDHVREQGEPDYIFDQEELLKKSEVTAEQDDLFEDVCRFVYEAGGASTSLIQRKYHIGYNRAARLIDMLESHGFVSEARGSKPRESYITEQDLIAMFE</sequence>
<dbReference type="GO" id="GO:0007059">
    <property type="term" value="P:chromosome segregation"/>
    <property type="evidence" value="ECO:0007669"/>
    <property type="project" value="UniProtKB-KW"/>
</dbReference>
<dbReference type="SMART" id="SM00843">
    <property type="entry name" value="Ftsk_gamma"/>
    <property type="match status" value="1"/>
</dbReference>
<dbReference type="SUPFAM" id="SSF46785">
    <property type="entry name" value="Winged helix' DNA-binding domain"/>
    <property type="match status" value="1"/>
</dbReference>
<dbReference type="InterPro" id="IPR018541">
    <property type="entry name" value="Ftsk_gamma"/>
</dbReference>
<feature type="region of interest" description="Disordered" evidence="7">
    <location>
        <begin position="148"/>
        <end position="184"/>
    </location>
</feature>
<dbReference type="SUPFAM" id="SSF52540">
    <property type="entry name" value="P-loop containing nucleoside triphosphate hydrolases"/>
    <property type="match status" value="1"/>
</dbReference>
<name>A0A2S5CWV7_LYSSH</name>
<feature type="binding site" evidence="6">
    <location>
        <begin position="851"/>
        <end position="858"/>
    </location>
    <ligand>
        <name>ATP</name>
        <dbReference type="ChEBI" id="CHEBI:30616"/>
    </ligand>
</feature>
<gene>
    <name evidence="9" type="primary">sftA</name>
    <name evidence="9" type="ORF">LYSIN_00076</name>
</gene>
<dbReference type="InterPro" id="IPR050206">
    <property type="entry name" value="FtsK/SpoIIIE/SftA"/>
</dbReference>
<keyword evidence="4 6" id="KW-0067">ATP-binding</keyword>
<proteinExistence type="inferred from homology"/>
<comment type="similarity">
    <text evidence="1">Belongs to the FtsK/SpoIIIE/SftA family.</text>
</comment>
<feature type="region of interest" description="Disordered" evidence="7">
    <location>
        <begin position="466"/>
        <end position="490"/>
    </location>
</feature>
<accession>A0A2S5CWV7</accession>
<evidence type="ECO:0000313" key="10">
    <source>
        <dbReference type="Proteomes" id="UP000237319"/>
    </source>
</evidence>
<keyword evidence="10" id="KW-1185">Reference proteome</keyword>
<evidence type="ECO:0000256" key="1">
    <source>
        <dbReference type="ARBA" id="ARBA00006474"/>
    </source>
</evidence>